<keyword evidence="6 10" id="KW-0175">Coiled coil</keyword>
<comment type="caution">
    <text evidence="12">The sequence shown here is derived from an EMBL/GenBank/DDBJ whole genome shotgun (WGS) entry which is preliminary data.</text>
</comment>
<evidence type="ECO:0000256" key="2">
    <source>
        <dbReference type="ARBA" id="ARBA00006379"/>
    </source>
</evidence>
<feature type="domain" description="Chromosome segregation protein Spc25 C-terminal" evidence="11">
    <location>
        <begin position="155"/>
        <end position="225"/>
    </location>
</feature>
<keyword evidence="7 9" id="KW-0131">Cell cycle</keyword>
<dbReference type="InterPro" id="IPR013255">
    <property type="entry name" value="Spc25_C"/>
</dbReference>
<evidence type="ECO:0000256" key="3">
    <source>
        <dbReference type="ARBA" id="ARBA00022454"/>
    </source>
</evidence>
<evidence type="ECO:0000256" key="9">
    <source>
        <dbReference type="RuleBase" id="RU367150"/>
    </source>
</evidence>
<evidence type="ECO:0000256" key="4">
    <source>
        <dbReference type="ARBA" id="ARBA00022618"/>
    </source>
</evidence>
<reference evidence="12 13" key="1">
    <citation type="journal article" date="2023" name="Commun. Biol.">
        <title>Genome analysis of Parmales, the sister group of diatoms, reveals the evolutionary specialization of diatoms from phago-mixotrophs to photoautotrophs.</title>
        <authorList>
            <person name="Ban H."/>
            <person name="Sato S."/>
            <person name="Yoshikawa S."/>
            <person name="Yamada K."/>
            <person name="Nakamura Y."/>
            <person name="Ichinomiya M."/>
            <person name="Sato N."/>
            <person name="Blanc-Mathieu R."/>
            <person name="Endo H."/>
            <person name="Kuwata A."/>
            <person name="Ogata H."/>
        </authorList>
    </citation>
    <scope>NUCLEOTIDE SEQUENCE [LARGE SCALE GENOMIC DNA]</scope>
</reference>
<evidence type="ECO:0000313" key="12">
    <source>
        <dbReference type="EMBL" id="GMI19279.1"/>
    </source>
</evidence>
<dbReference type="EMBL" id="BRYB01001153">
    <property type="protein sequence ID" value="GMI19279.1"/>
    <property type="molecule type" value="Genomic_DNA"/>
</dbReference>
<dbReference type="Pfam" id="PF08234">
    <property type="entry name" value="Spindle_Spc25"/>
    <property type="match status" value="1"/>
</dbReference>
<keyword evidence="4 9" id="KW-0132">Cell division</keyword>
<dbReference type="PANTHER" id="PTHR14281">
    <property type="entry name" value="KINETOCHORE PROTEIN SPC25-RELATED"/>
    <property type="match status" value="1"/>
</dbReference>
<comment type="subunit">
    <text evidence="9">Component of the NDC80 complex.</text>
</comment>
<dbReference type="InterPro" id="IPR045143">
    <property type="entry name" value="Spc25"/>
</dbReference>
<keyword evidence="8 9" id="KW-0137">Centromere</keyword>
<keyword evidence="9" id="KW-0995">Kinetochore</keyword>
<evidence type="ECO:0000256" key="7">
    <source>
        <dbReference type="ARBA" id="ARBA00023306"/>
    </source>
</evidence>
<sequence>METPLGFTSSLLDVLSASRSSLDAFVAHQRTVLESVQASTTAGALSANNELTELEAKLEAITGEDGEIRRKNDAMEESVNAKEKEIEDLAAKVKEYGGEQLDLLKASADEQSALAGAAAAAREQAEASKSQALSLLTKSLVAYRESLSLDFERAAGNRLRLVFTAVSAADPARPHAFTLNVNADERYEVEDCAPRLPAARVQEMLERVNETNDFGHFVRDFRRGFEELKQ</sequence>
<comment type="subcellular location">
    <subcellularLocation>
        <location evidence="1">Chromosome</location>
        <location evidence="1">Centromere</location>
    </subcellularLocation>
    <subcellularLocation>
        <location evidence="9">Nucleus</location>
    </subcellularLocation>
    <subcellularLocation>
        <location evidence="9">Chromosome</location>
        <location evidence="9">Centromere</location>
        <location evidence="9">Kinetochore</location>
    </subcellularLocation>
</comment>
<evidence type="ECO:0000256" key="10">
    <source>
        <dbReference type="SAM" id="Coils"/>
    </source>
</evidence>
<comment type="similarity">
    <text evidence="2 9">Belongs to the SPC25 family.</text>
</comment>
<name>A0ABQ6M4H3_9STRA</name>
<evidence type="ECO:0000313" key="13">
    <source>
        <dbReference type="Proteomes" id="UP001165060"/>
    </source>
</evidence>
<evidence type="ECO:0000259" key="11">
    <source>
        <dbReference type="Pfam" id="PF08234"/>
    </source>
</evidence>
<comment type="function">
    <text evidence="9">Acts as a component of the essential kinetochore-associated NDC80 complex, which is required for chromosome segregation and spindle checkpoint activity.</text>
</comment>
<dbReference type="Proteomes" id="UP001165060">
    <property type="component" value="Unassembled WGS sequence"/>
</dbReference>
<proteinExistence type="inferred from homology"/>
<protein>
    <recommendedName>
        <fullName evidence="9">Kinetochore protein SPC25</fullName>
    </recommendedName>
</protein>
<keyword evidence="5 9" id="KW-0498">Mitosis</keyword>
<feature type="coiled-coil region" evidence="10">
    <location>
        <begin position="44"/>
        <end position="99"/>
    </location>
</feature>
<keyword evidence="9" id="KW-0539">Nucleus</keyword>
<dbReference type="Gene3D" id="3.30.457.50">
    <property type="entry name" value="Chromosome segregation protein Spc25"/>
    <property type="match status" value="1"/>
</dbReference>
<dbReference type="PANTHER" id="PTHR14281:SF0">
    <property type="entry name" value="KINETOCHORE PROTEIN SPC25"/>
    <property type="match status" value="1"/>
</dbReference>
<keyword evidence="3 9" id="KW-0158">Chromosome</keyword>
<keyword evidence="13" id="KW-1185">Reference proteome</keyword>
<dbReference type="CDD" id="cd23784">
    <property type="entry name" value="RWD_Spc25"/>
    <property type="match status" value="1"/>
</dbReference>
<evidence type="ECO:0000256" key="1">
    <source>
        <dbReference type="ARBA" id="ARBA00004584"/>
    </source>
</evidence>
<evidence type="ECO:0000256" key="5">
    <source>
        <dbReference type="ARBA" id="ARBA00022776"/>
    </source>
</evidence>
<gene>
    <name evidence="12" type="ORF">TeGR_g6139</name>
</gene>
<evidence type="ECO:0000256" key="8">
    <source>
        <dbReference type="ARBA" id="ARBA00023328"/>
    </source>
</evidence>
<organism evidence="12 13">
    <name type="scientific">Tetraparma gracilis</name>
    <dbReference type="NCBI Taxonomy" id="2962635"/>
    <lineage>
        <taxon>Eukaryota</taxon>
        <taxon>Sar</taxon>
        <taxon>Stramenopiles</taxon>
        <taxon>Ochrophyta</taxon>
        <taxon>Bolidophyceae</taxon>
        <taxon>Parmales</taxon>
        <taxon>Triparmaceae</taxon>
        <taxon>Tetraparma</taxon>
    </lineage>
</organism>
<evidence type="ECO:0000256" key="6">
    <source>
        <dbReference type="ARBA" id="ARBA00023054"/>
    </source>
</evidence>
<accession>A0ABQ6M4H3</accession>